<proteinExistence type="predicted"/>
<dbReference type="EMBL" id="BMVN01000003">
    <property type="protein sequence ID" value="GHA08898.1"/>
    <property type="molecule type" value="Genomic_DNA"/>
</dbReference>
<accession>A0ABQ3CEW7</accession>
<dbReference type="RefSeq" id="WP_189882897.1">
    <property type="nucleotide sequence ID" value="NZ_BMVN01000003.1"/>
</dbReference>
<gene>
    <name evidence="1" type="ORF">GCM10010345_11600</name>
</gene>
<evidence type="ECO:0000313" key="1">
    <source>
        <dbReference type="EMBL" id="GHA08898.1"/>
    </source>
</evidence>
<sequence>MSEIETRVCIDDTLGPYDARLDPGCRWNGFLMPRFTLDTVRRLSARTLELADEYGYDSVETVHVIDGYSDSPSSVHFIEGGTDRQGNPRRAVAHIRWPLLDEDPDRAVSFFTGRPGAQVKPVDPAAVGVRRTVVFTTSWQWWDEGRGAEGVADVYQPDGECRYGIGGGSWCWHFAGWWCSCGRDNDWHVLKCPSCDLPRDAQPVKTA</sequence>
<name>A0ABQ3CEW7_9ACTN</name>
<evidence type="ECO:0000313" key="2">
    <source>
        <dbReference type="Proteomes" id="UP000653644"/>
    </source>
</evidence>
<protein>
    <submittedName>
        <fullName evidence="1">Uncharacterized protein</fullName>
    </submittedName>
</protein>
<reference evidence="2" key="1">
    <citation type="journal article" date="2019" name="Int. J. Syst. Evol. Microbiol.">
        <title>The Global Catalogue of Microorganisms (GCM) 10K type strain sequencing project: providing services to taxonomists for standard genome sequencing and annotation.</title>
        <authorList>
            <consortium name="The Broad Institute Genomics Platform"/>
            <consortium name="The Broad Institute Genome Sequencing Center for Infectious Disease"/>
            <person name="Wu L."/>
            <person name="Ma J."/>
        </authorList>
    </citation>
    <scope>NUCLEOTIDE SEQUENCE [LARGE SCALE GENOMIC DNA]</scope>
    <source>
        <strain evidence="2">JCM 4733</strain>
    </source>
</reference>
<comment type="caution">
    <text evidence="1">The sequence shown here is derived from an EMBL/GenBank/DDBJ whole genome shotgun (WGS) entry which is preliminary data.</text>
</comment>
<keyword evidence="2" id="KW-1185">Reference proteome</keyword>
<dbReference type="Proteomes" id="UP000653644">
    <property type="component" value="Unassembled WGS sequence"/>
</dbReference>
<organism evidence="1 2">
    <name type="scientific">Streptomyces canarius</name>
    <dbReference type="NCBI Taxonomy" id="285453"/>
    <lineage>
        <taxon>Bacteria</taxon>
        <taxon>Bacillati</taxon>
        <taxon>Actinomycetota</taxon>
        <taxon>Actinomycetes</taxon>
        <taxon>Kitasatosporales</taxon>
        <taxon>Streptomycetaceae</taxon>
        <taxon>Streptomyces</taxon>
    </lineage>
</organism>